<protein>
    <submittedName>
        <fullName evidence="1">Uncharacterized protein</fullName>
    </submittedName>
</protein>
<gene>
    <name evidence="1" type="ORF">BDV96DRAFT_604738</name>
</gene>
<reference evidence="1" key="1">
    <citation type="journal article" date="2020" name="Stud. Mycol.">
        <title>101 Dothideomycetes genomes: a test case for predicting lifestyles and emergence of pathogens.</title>
        <authorList>
            <person name="Haridas S."/>
            <person name="Albert R."/>
            <person name="Binder M."/>
            <person name="Bloem J."/>
            <person name="Labutti K."/>
            <person name="Salamov A."/>
            <person name="Andreopoulos B."/>
            <person name="Baker S."/>
            <person name="Barry K."/>
            <person name="Bills G."/>
            <person name="Bluhm B."/>
            <person name="Cannon C."/>
            <person name="Castanera R."/>
            <person name="Culley D."/>
            <person name="Daum C."/>
            <person name="Ezra D."/>
            <person name="Gonzalez J."/>
            <person name="Henrissat B."/>
            <person name="Kuo A."/>
            <person name="Liang C."/>
            <person name="Lipzen A."/>
            <person name="Lutzoni F."/>
            <person name="Magnuson J."/>
            <person name="Mondo S."/>
            <person name="Nolan M."/>
            <person name="Ohm R."/>
            <person name="Pangilinan J."/>
            <person name="Park H.-J."/>
            <person name="Ramirez L."/>
            <person name="Alfaro M."/>
            <person name="Sun H."/>
            <person name="Tritt A."/>
            <person name="Yoshinaga Y."/>
            <person name="Zwiers L.-H."/>
            <person name="Turgeon B."/>
            <person name="Goodwin S."/>
            <person name="Spatafora J."/>
            <person name="Crous P."/>
            <person name="Grigoriev I."/>
        </authorList>
    </citation>
    <scope>NUCLEOTIDE SEQUENCE</scope>
    <source>
        <strain evidence="1">CBS 627.86</strain>
    </source>
</reference>
<dbReference type="Proteomes" id="UP000799770">
    <property type="component" value="Unassembled WGS sequence"/>
</dbReference>
<proteinExistence type="predicted"/>
<dbReference type="EMBL" id="ML977342">
    <property type="protein sequence ID" value="KAF2109401.1"/>
    <property type="molecule type" value="Genomic_DNA"/>
</dbReference>
<sequence>MEKLGMPVHDPRVFILPQSVGEKTLTTFIVHGTDTEEPDSGGVNTCRIKDPYIITEAQLLQVSLSYPPLSQARLTHRVRRDLGSRVYKQPLREFEAGIDGPRKRIAEADMFWSTWKSSKSLQIRQRHDCVQKSTIDEYARDFYQGVPYRKIREAKGPMANHRNIRAF</sequence>
<dbReference type="AlphaFoldDB" id="A0A6A5YTC5"/>
<evidence type="ECO:0000313" key="2">
    <source>
        <dbReference type="Proteomes" id="UP000799770"/>
    </source>
</evidence>
<organism evidence="1 2">
    <name type="scientific">Lophiotrema nucula</name>
    <dbReference type="NCBI Taxonomy" id="690887"/>
    <lineage>
        <taxon>Eukaryota</taxon>
        <taxon>Fungi</taxon>
        <taxon>Dikarya</taxon>
        <taxon>Ascomycota</taxon>
        <taxon>Pezizomycotina</taxon>
        <taxon>Dothideomycetes</taxon>
        <taxon>Pleosporomycetidae</taxon>
        <taxon>Pleosporales</taxon>
        <taxon>Lophiotremataceae</taxon>
        <taxon>Lophiotrema</taxon>
    </lineage>
</organism>
<keyword evidence="2" id="KW-1185">Reference proteome</keyword>
<evidence type="ECO:0000313" key="1">
    <source>
        <dbReference type="EMBL" id="KAF2109401.1"/>
    </source>
</evidence>
<accession>A0A6A5YTC5</accession>
<name>A0A6A5YTC5_9PLEO</name>